<evidence type="ECO:0000313" key="1">
    <source>
        <dbReference type="EMBL" id="KIQ05009.1"/>
    </source>
</evidence>
<name>A0A0D0L297_AGRTU</name>
<reference evidence="1 2" key="1">
    <citation type="submission" date="2014-12" db="EMBL/GenBank/DDBJ databases">
        <title>16Stimator: statistical estimation of ribosomal gene copy numbers from draft genome assemblies.</title>
        <authorList>
            <person name="Perisin M.A."/>
            <person name="Vetter M."/>
            <person name="Gilbert J.A."/>
            <person name="Bergelson J."/>
        </authorList>
    </citation>
    <scope>NUCLEOTIDE SEQUENCE [LARGE SCALE GENOMIC DNA]</scope>
    <source>
        <strain evidence="1 2">MEJ076</strain>
    </source>
</reference>
<organism evidence="1 2">
    <name type="scientific">Agrobacterium tumefaciens</name>
    <dbReference type="NCBI Taxonomy" id="358"/>
    <lineage>
        <taxon>Bacteria</taxon>
        <taxon>Pseudomonadati</taxon>
        <taxon>Pseudomonadota</taxon>
        <taxon>Alphaproteobacteria</taxon>
        <taxon>Hyphomicrobiales</taxon>
        <taxon>Rhizobiaceae</taxon>
        <taxon>Rhizobium/Agrobacterium group</taxon>
        <taxon>Agrobacterium</taxon>
        <taxon>Agrobacterium tumefaciens complex</taxon>
    </lineage>
</organism>
<proteinExistence type="predicted"/>
<protein>
    <submittedName>
        <fullName evidence="1">Uncharacterized protein</fullName>
    </submittedName>
</protein>
<gene>
    <name evidence="1" type="ORF">RU07_02035</name>
</gene>
<accession>A0A0D0L297</accession>
<dbReference type="Proteomes" id="UP000035017">
    <property type="component" value="Unassembled WGS sequence"/>
</dbReference>
<dbReference type="EMBL" id="JXQV01000003">
    <property type="protein sequence ID" value="KIQ05009.1"/>
    <property type="molecule type" value="Genomic_DNA"/>
</dbReference>
<sequence length="59" mass="6513">MKNPAHLSASGALVSQATARAIKCRGAPQSRLDCWLLRFIDADAFLGLIEFEVRIKQLN</sequence>
<evidence type="ECO:0000313" key="2">
    <source>
        <dbReference type="Proteomes" id="UP000035017"/>
    </source>
</evidence>
<comment type="caution">
    <text evidence="1">The sequence shown here is derived from an EMBL/GenBank/DDBJ whole genome shotgun (WGS) entry which is preliminary data.</text>
</comment>
<dbReference type="AlphaFoldDB" id="A0A0D0L297"/>